<feature type="non-terminal residue" evidence="1">
    <location>
        <position position="72"/>
    </location>
</feature>
<reference evidence="1" key="1">
    <citation type="submission" date="2021-06" db="EMBL/GenBank/DDBJ databases">
        <authorList>
            <person name="Kallberg Y."/>
            <person name="Tangrot J."/>
            <person name="Rosling A."/>
        </authorList>
    </citation>
    <scope>NUCLEOTIDE SEQUENCE</scope>
    <source>
        <strain evidence="1">IL203A</strain>
    </source>
</reference>
<evidence type="ECO:0000313" key="1">
    <source>
        <dbReference type="EMBL" id="CAG8708617.1"/>
    </source>
</evidence>
<accession>A0ACA9PHH5</accession>
<sequence length="72" mass="8096">MLDKGATKEVDNVSKLEAQLCEYFSIIKKGDRSPYMVLLLLAAISAINRFYNSSISKVKPVNLCNQQVFLNL</sequence>
<proteinExistence type="predicted"/>
<protein>
    <submittedName>
        <fullName evidence="1">14701_t:CDS:1</fullName>
    </submittedName>
</protein>
<evidence type="ECO:0000313" key="2">
    <source>
        <dbReference type="Proteomes" id="UP000789702"/>
    </source>
</evidence>
<dbReference type="Proteomes" id="UP000789702">
    <property type="component" value="Unassembled WGS sequence"/>
</dbReference>
<organism evidence="1 2">
    <name type="scientific">Dentiscutata heterogama</name>
    <dbReference type="NCBI Taxonomy" id="1316150"/>
    <lineage>
        <taxon>Eukaryota</taxon>
        <taxon>Fungi</taxon>
        <taxon>Fungi incertae sedis</taxon>
        <taxon>Mucoromycota</taxon>
        <taxon>Glomeromycotina</taxon>
        <taxon>Glomeromycetes</taxon>
        <taxon>Diversisporales</taxon>
        <taxon>Gigasporaceae</taxon>
        <taxon>Dentiscutata</taxon>
    </lineage>
</organism>
<name>A0ACA9PHH5_9GLOM</name>
<keyword evidence="2" id="KW-1185">Reference proteome</keyword>
<gene>
    <name evidence="1" type="ORF">DHETER_LOCUS12133</name>
</gene>
<comment type="caution">
    <text evidence="1">The sequence shown here is derived from an EMBL/GenBank/DDBJ whole genome shotgun (WGS) entry which is preliminary data.</text>
</comment>
<dbReference type="EMBL" id="CAJVPU010028850">
    <property type="protein sequence ID" value="CAG8708617.1"/>
    <property type="molecule type" value="Genomic_DNA"/>
</dbReference>